<dbReference type="AlphaFoldDB" id="A0A2H3TTI8"/>
<dbReference type="EMBL" id="FMJY01000008">
    <property type="protein sequence ID" value="SCO89051.1"/>
    <property type="molecule type" value="Genomic_DNA"/>
</dbReference>
<dbReference type="Proteomes" id="UP000219369">
    <property type="component" value="Unassembled WGS sequence"/>
</dbReference>
<reference evidence="4" key="1">
    <citation type="submission" date="2016-09" db="EMBL/GenBank/DDBJ databases">
        <authorList>
            <person name="Guldener U."/>
        </authorList>
    </citation>
    <scope>NUCLEOTIDE SEQUENCE [LARGE SCALE GENOMIC DNA]</scope>
    <source>
        <strain evidence="4">V64-1</strain>
    </source>
</reference>
<protein>
    <recommendedName>
        <fullName evidence="2">Ubiquitin-like domain-containing protein</fullName>
    </recommendedName>
</protein>
<dbReference type="Gene3D" id="1.25.40.10">
    <property type="entry name" value="Tetratricopeptide repeat domain"/>
    <property type="match status" value="1"/>
</dbReference>
<dbReference type="InterPro" id="IPR054464">
    <property type="entry name" value="ULD_fung"/>
</dbReference>
<dbReference type="VEuPathDB" id="FungiDB:FOC4_g10006446"/>
<gene>
    <name evidence="3" type="ORF">FRV6_13179</name>
</gene>
<sequence>MQSFTDMLQFVVYANNRPGADYITHNLFDVSNAKTGKHIDENTWEMSVKPGFHIEQAMVVKRARSLESCTDSDCPGTFTEQVLQHGNRKVWVRYLQPMEPIQNMDDVHRLLSETPTHPMANAFIGLEILRTAEEGFVDNSVQNAREHLEIAVKSDQYRDSFDYLARALRLNVHLFEPWYNLGVLYDLCTNQHDEAVKAFIECLERAPESLNVQARVDVQKAYIEDDDLKLFNDSLIEEMIETPLSDQYYKVHTMPASDDHFTLDPLRQDTWEDNNADKDSLSDDDYSDWDESSEDNMIAADNSQRMA</sequence>
<dbReference type="Pfam" id="PF22893">
    <property type="entry name" value="ULD_2"/>
    <property type="match status" value="1"/>
</dbReference>
<name>A0A2H3TTI8_FUSOX</name>
<organism evidence="3 4">
    <name type="scientific">Fusarium oxysporum</name>
    <name type="common">Fusarium vascular wilt</name>
    <dbReference type="NCBI Taxonomy" id="5507"/>
    <lineage>
        <taxon>Eukaryota</taxon>
        <taxon>Fungi</taxon>
        <taxon>Dikarya</taxon>
        <taxon>Ascomycota</taxon>
        <taxon>Pezizomycotina</taxon>
        <taxon>Sordariomycetes</taxon>
        <taxon>Hypocreomycetidae</taxon>
        <taxon>Hypocreales</taxon>
        <taxon>Nectriaceae</taxon>
        <taxon>Fusarium</taxon>
        <taxon>Fusarium oxysporum species complex</taxon>
    </lineage>
</organism>
<proteinExistence type="predicted"/>
<feature type="region of interest" description="Disordered" evidence="1">
    <location>
        <begin position="272"/>
        <end position="307"/>
    </location>
</feature>
<dbReference type="VEuPathDB" id="FungiDB:FOZG_16427"/>
<dbReference type="VEuPathDB" id="FungiDB:FOIG_11231"/>
<evidence type="ECO:0000313" key="3">
    <source>
        <dbReference type="EMBL" id="SCO89051.1"/>
    </source>
</evidence>
<evidence type="ECO:0000256" key="1">
    <source>
        <dbReference type="SAM" id="MobiDB-lite"/>
    </source>
</evidence>
<dbReference type="OrthoDB" id="3045089at2759"/>
<dbReference type="VEuPathDB" id="FungiDB:HZS61_016029"/>
<dbReference type="SUPFAM" id="SSF48452">
    <property type="entry name" value="TPR-like"/>
    <property type="match status" value="1"/>
</dbReference>
<dbReference type="VEuPathDB" id="FungiDB:FOMG_09914"/>
<feature type="compositionally biased region" description="Acidic residues" evidence="1">
    <location>
        <begin position="282"/>
        <end position="294"/>
    </location>
</feature>
<dbReference type="VEuPathDB" id="FungiDB:FOXG_22796"/>
<dbReference type="InterPro" id="IPR011990">
    <property type="entry name" value="TPR-like_helical_dom_sf"/>
</dbReference>
<dbReference type="VEuPathDB" id="FungiDB:FOC1_g10002363"/>
<evidence type="ECO:0000259" key="2">
    <source>
        <dbReference type="Pfam" id="PF22893"/>
    </source>
</evidence>
<accession>A0A2H3TTI8</accession>
<feature type="domain" description="Ubiquitin-like" evidence="2">
    <location>
        <begin position="2"/>
        <end position="61"/>
    </location>
</feature>
<evidence type="ECO:0000313" key="4">
    <source>
        <dbReference type="Proteomes" id="UP000219369"/>
    </source>
</evidence>
<feature type="compositionally biased region" description="Basic and acidic residues" evidence="1">
    <location>
        <begin position="272"/>
        <end position="281"/>
    </location>
</feature>